<gene>
    <name evidence="2" type="ORF">PXEA_LOCUS33392</name>
</gene>
<dbReference type="EMBL" id="CAAALY010263106">
    <property type="protein sequence ID" value="VEL39952.1"/>
    <property type="molecule type" value="Genomic_DNA"/>
</dbReference>
<dbReference type="GO" id="GO:0005789">
    <property type="term" value="C:endoplasmic reticulum membrane"/>
    <property type="evidence" value="ECO:0007669"/>
    <property type="project" value="TreeGrafter"/>
</dbReference>
<protein>
    <submittedName>
        <fullName evidence="2">Uncharacterized protein</fullName>
    </submittedName>
</protein>
<evidence type="ECO:0000313" key="2">
    <source>
        <dbReference type="EMBL" id="VEL39952.1"/>
    </source>
</evidence>
<proteinExistence type="predicted"/>
<reference evidence="2" key="1">
    <citation type="submission" date="2018-11" db="EMBL/GenBank/DDBJ databases">
        <authorList>
            <consortium name="Pathogen Informatics"/>
        </authorList>
    </citation>
    <scope>NUCLEOTIDE SEQUENCE</scope>
</reference>
<accession>A0A3S5C791</accession>
<dbReference type="PANTHER" id="PTHR23071">
    <property type="entry name" value="PHOSPHATIDYLINOSITOL GLYCAN"/>
    <property type="match status" value="1"/>
</dbReference>
<dbReference type="OrthoDB" id="272139at2759"/>
<feature type="region of interest" description="Disordered" evidence="1">
    <location>
        <begin position="1"/>
        <end position="20"/>
    </location>
</feature>
<evidence type="ECO:0000256" key="1">
    <source>
        <dbReference type="SAM" id="MobiDB-lite"/>
    </source>
</evidence>
<dbReference type="GO" id="GO:0006506">
    <property type="term" value="P:GPI anchor biosynthetic process"/>
    <property type="evidence" value="ECO:0007669"/>
    <property type="project" value="InterPro"/>
</dbReference>
<dbReference type="Proteomes" id="UP000784294">
    <property type="component" value="Unassembled WGS sequence"/>
</dbReference>
<dbReference type="GO" id="GO:0051377">
    <property type="term" value="F:mannose-ethanolamine phosphotransferase activity"/>
    <property type="evidence" value="ECO:0007669"/>
    <property type="project" value="TreeGrafter"/>
</dbReference>
<dbReference type="InterPro" id="IPR039524">
    <property type="entry name" value="PIGO/GPI13"/>
</dbReference>
<name>A0A3S5C791_9PLAT</name>
<sequence>MVFGDHGMTPTGDHGGDTPAELDAGLLVYSPRGFPLLFSGPENPTQNKSCKTGSKDAREATECTELSFFDRLPGKEYVDADTGLMGPYFGLPRVKNVYASAVQLSLGSHHVLAQVDLVPLLSTFSGTPIPFSNLGIIEPSLLSSEAEVMWAVAANTRQVI</sequence>
<dbReference type="PANTHER" id="PTHR23071:SF1">
    <property type="entry name" value="GPI ETHANOLAMINE PHOSPHATE TRANSFERASE 3"/>
    <property type="match status" value="1"/>
</dbReference>
<keyword evidence="3" id="KW-1185">Reference proteome</keyword>
<evidence type="ECO:0000313" key="3">
    <source>
        <dbReference type="Proteomes" id="UP000784294"/>
    </source>
</evidence>
<dbReference type="AlphaFoldDB" id="A0A3S5C791"/>
<comment type="caution">
    <text evidence="2">The sequence shown here is derived from an EMBL/GenBank/DDBJ whole genome shotgun (WGS) entry which is preliminary data.</text>
</comment>
<organism evidence="2 3">
    <name type="scientific">Protopolystoma xenopodis</name>
    <dbReference type="NCBI Taxonomy" id="117903"/>
    <lineage>
        <taxon>Eukaryota</taxon>
        <taxon>Metazoa</taxon>
        <taxon>Spiralia</taxon>
        <taxon>Lophotrochozoa</taxon>
        <taxon>Platyhelminthes</taxon>
        <taxon>Monogenea</taxon>
        <taxon>Polyopisthocotylea</taxon>
        <taxon>Polystomatidea</taxon>
        <taxon>Polystomatidae</taxon>
        <taxon>Protopolystoma</taxon>
    </lineage>
</organism>